<reference evidence="1" key="1">
    <citation type="submission" date="2021-03" db="EMBL/GenBank/DDBJ databases">
        <title>Comparative genomics and phylogenomic investigation of the class Geoglossomycetes provide insights into ecological specialization and systematics.</title>
        <authorList>
            <person name="Melie T."/>
            <person name="Pirro S."/>
            <person name="Miller A.N."/>
            <person name="Quandt A."/>
        </authorList>
    </citation>
    <scope>NUCLEOTIDE SEQUENCE</scope>
    <source>
        <strain evidence="1">CAQ_001_2017</strain>
    </source>
</reference>
<comment type="caution">
    <text evidence="1">The sequence shown here is derived from an EMBL/GenBank/DDBJ whole genome shotgun (WGS) entry which is preliminary data.</text>
</comment>
<gene>
    <name evidence="1" type="ORF">GP486_008612</name>
</gene>
<dbReference type="EMBL" id="JAGHQM010003588">
    <property type="protein sequence ID" value="KAH0542816.1"/>
    <property type="molecule type" value="Genomic_DNA"/>
</dbReference>
<name>A0A9P8HZH8_9PEZI</name>
<dbReference type="Proteomes" id="UP000750711">
    <property type="component" value="Unassembled WGS sequence"/>
</dbReference>
<accession>A0A9P8HZH8</accession>
<organism evidence="1 2">
    <name type="scientific">Trichoglossum hirsutum</name>
    <dbReference type="NCBI Taxonomy" id="265104"/>
    <lineage>
        <taxon>Eukaryota</taxon>
        <taxon>Fungi</taxon>
        <taxon>Dikarya</taxon>
        <taxon>Ascomycota</taxon>
        <taxon>Pezizomycotina</taxon>
        <taxon>Geoglossomycetes</taxon>
        <taxon>Geoglossales</taxon>
        <taxon>Geoglossaceae</taxon>
        <taxon>Trichoglossum</taxon>
    </lineage>
</organism>
<keyword evidence="2" id="KW-1185">Reference proteome</keyword>
<dbReference type="AlphaFoldDB" id="A0A9P8HZH8"/>
<feature type="non-terminal residue" evidence="1">
    <location>
        <position position="1"/>
    </location>
</feature>
<evidence type="ECO:0000313" key="1">
    <source>
        <dbReference type="EMBL" id="KAH0542816.1"/>
    </source>
</evidence>
<proteinExistence type="predicted"/>
<evidence type="ECO:0000313" key="2">
    <source>
        <dbReference type="Proteomes" id="UP000750711"/>
    </source>
</evidence>
<protein>
    <submittedName>
        <fullName evidence="1">Uncharacterized protein</fullName>
    </submittedName>
</protein>
<sequence length="138" mass="14899">DANNPAGIKFNMRFWGKPANTDCLSYSYNSEFVAQVGEQRVPVNCGTSGCAWGLAAISGIFKDEGLTYEISSASTTSLVPVFDGWRGFAAADRFFEISNAMAASLFDPMYYEVKDGREAELAVAKRVRTLVATGDTGL</sequence>